<reference evidence="12" key="1">
    <citation type="journal article" date="2019" name="Int. J. Syst. Evol. Microbiol.">
        <title>The Global Catalogue of Microorganisms (GCM) 10K type strain sequencing project: providing services to taxonomists for standard genome sequencing and annotation.</title>
        <authorList>
            <consortium name="The Broad Institute Genomics Platform"/>
            <consortium name="The Broad Institute Genome Sequencing Center for Infectious Disease"/>
            <person name="Wu L."/>
            <person name="Ma J."/>
        </authorList>
    </citation>
    <scope>NUCLEOTIDE SEQUENCE [LARGE SCALE GENOMIC DNA]</scope>
    <source>
        <strain evidence="12">JCM 15608</strain>
    </source>
</reference>
<dbReference type="PROSITE" id="PS00409">
    <property type="entry name" value="PROKAR_NTER_METHYL"/>
    <property type="match status" value="1"/>
</dbReference>
<evidence type="ECO:0000256" key="6">
    <source>
        <dbReference type="ARBA" id="ARBA00022519"/>
    </source>
</evidence>
<keyword evidence="12" id="KW-1185">Reference proteome</keyword>
<dbReference type="InterPro" id="IPR051621">
    <property type="entry name" value="T2SS_protein_J"/>
</dbReference>
<keyword evidence="9 10" id="KW-0472">Membrane</keyword>
<evidence type="ECO:0000256" key="1">
    <source>
        <dbReference type="ARBA" id="ARBA00004377"/>
    </source>
</evidence>
<keyword evidence="7 10" id="KW-0812">Transmembrane</keyword>
<name>A0ABP3WDF6_9GAMM</name>
<dbReference type="NCBIfam" id="TIGR01711">
    <property type="entry name" value="gspJ"/>
    <property type="match status" value="1"/>
</dbReference>
<dbReference type="Pfam" id="PF07963">
    <property type="entry name" value="N_methyl"/>
    <property type="match status" value="1"/>
</dbReference>
<keyword evidence="5" id="KW-0488">Methylation</keyword>
<evidence type="ECO:0000256" key="9">
    <source>
        <dbReference type="ARBA" id="ARBA00023136"/>
    </source>
</evidence>
<dbReference type="Pfam" id="PF11612">
    <property type="entry name" value="T2SSJ"/>
    <property type="match status" value="1"/>
</dbReference>
<organism evidence="11 12">
    <name type="scientific">Colwellia asteriadis</name>
    <dbReference type="NCBI Taxonomy" id="517723"/>
    <lineage>
        <taxon>Bacteria</taxon>
        <taxon>Pseudomonadati</taxon>
        <taxon>Pseudomonadota</taxon>
        <taxon>Gammaproteobacteria</taxon>
        <taxon>Alteromonadales</taxon>
        <taxon>Colwelliaceae</taxon>
        <taxon>Colwellia</taxon>
    </lineage>
</organism>
<dbReference type="SUPFAM" id="SSF54523">
    <property type="entry name" value="Pili subunits"/>
    <property type="match status" value="1"/>
</dbReference>
<comment type="subcellular location">
    <subcellularLocation>
        <location evidence="1">Cell inner membrane</location>
        <topology evidence="1">Single-pass membrane protein</topology>
    </subcellularLocation>
</comment>
<feature type="transmembrane region" description="Helical" evidence="10">
    <location>
        <begin position="34"/>
        <end position="56"/>
    </location>
</feature>
<dbReference type="InterPro" id="IPR012902">
    <property type="entry name" value="N_methyl_site"/>
</dbReference>
<dbReference type="Gene3D" id="2.10.70.20">
    <property type="entry name" value="gspk-gspi-gspj complex like domains"/>
    <property type="match status" value="1"/>
</dbReference>
<keyword evidence="6" id="KW-0997">Cell inner membrane</keyword>
<proteinExistence type="inferred from homology"/>
<evidence type="ECO:0000256" key="5">
    <source>
        <dbReference type="ARBA" id="ARBA00022481"/>
    </source>
</evidence>
<dbReference type="Gene3D" id="3.10.610.10">
    <property type="entry name" value="GSPII I/J protein-like"/>
    <property type="match status" value="1"/>
</dbReference>
<dbReference type="InterPro" id="IPR010055">
    <property type="entry name" value="T2SS_protein-GspJ"/>
</dbReference>
<evidence type="ECO:0000256" key="4">
    <source>
        <dbReference type="ARBA" id="ARBA00022475"/>
    </source>
</evidence>
<dbReference type="PANTHER" id="PTHR39583">
    <property type="entry name" value="TYPE II SECRETION SYSTEM PROTEIN J-RELATED"/>
    <property type="match status" value="1"/>
</dbReference>
<evidence type="ECO:0000256" key="10">
    <source>
        <dbReference type="SAM" id="Phobius"/>
    </source>
</evidence>
<evidence type="ECO:0000256" key="7">
    <source>
        <dbReference type="ARBA" id="ARBA00022692"/>
    </source>
</evidence>
<gene>
    <name evidence="11" type="primary">exeJ</name>
    <name evidence="11" type="ORF">GCM10009111_05120</name>
</gene>
<accession>A0ABP3WDF6</accession>
<dbReference type="EMBL" id="BAAAFA010000001">
    <property type="protein sequence ID" value="GAA0811923.1"/>
    <property type="molecule type" value="Genomic_DNA"/>
</dbReference>
<evidence type="ECO:0000256" key="3">
    <source>
        <dbReference type="ARBA" id="ARBA00021539"/>
    </source>
</evidence>
<dbReference type="InterPro" id="IPR045584">
    <property type="entry name" value="Pilin-like"/>
</dbReference>
<protein>
    <recommendedName>
        <fullName evidence="3">Type II secretion system protein J</fullName>
    </recommendedName>
</protein>
<dbReference type="NCBIfam" id="TIGR02532">
    <property type="entry name" value="IV_pilin_GFxxxE"/>
    <property type="match status" value="1"/>
</dbReference>
<comment type="caution">
    <text evidence="11">The sequence shown here is derived from an EMBL/GenBank/DDBJ whole genome shotgun (WGS) entry which is preliminary data.</text>
</comment>
<evidence type="ECO:0000256" key="2">
    <source>
        <dbReference type="ARBA" id="ARBA00011084"/>
    </source>
</evidence>
<sequence>MNIFLGRLSVNQSATHHSAVLNKADNKGFTLLELIIAIAIFSVVSLAGFTIFDTVLKGDANSKVRSERQNELQRAFLLIERDFLQIAKRTMRIEGEAPGNSFLLSSDDNFLANEQAIAFVRHGWTNPGLLLPRSDLQSVAYRLVDNTLERLHYNFVDAVVGEAPKIRPLIALVESVAFEFYDGKKWQNKWSGNNLPLAIAIEIETSDFGLIRRQFLVAGEAQSTDAGGNP</sequence>
<dbReference type="PANTHER" id="PTHR39583:SF2">
    <property type="entry name" value="TYPE II SECRETION SYSTEM PROTEIN J"/>
    <property type="match status" value="1"/>
</dbReference>
<keyword evidence="4" id="KW-1003">Cell membrane</keyword>
<evidence type="ECO:0000256" key="8">
    <source>
        <dbReference type="ARBA" id="ARBA00022989"/>
    </source>
</evidence>
<evidence type="ECO:0000313" key="12">
    <source>
        <dbReference type="Proteomes" id="UP001500021"/>
    </source>
</evidence>
<keyword evidence="8 10" id="KW-1133">Transmembrane helix</keyword>
<dbReference type="RefSeq" id="WP_343814615.1">
    <property type="nucleotide sequence ID" value="NZ_BAAAFA010000001.1"/>
</dbReference>
<dbReference type="Proteomes" id="UP001500021">
    <property type="component" value="Unassembled WGS sequence"/>
</dbReference>
<evidence type="ECO:0000313" key="11">
    <source>
        <dbReference type="EMBL" id="GAA0811923.1"/>
    </source>
</evidence>
<comment type="similarity">
    <text evidence="2">Belongs to the GSP J family.</text>
</comment>